<dbReference type="OrthoDB" id="5413883at2"/>
<evidence type="ECO:0000313" key="3">
    <source>
        <dbReference type="Proteomes" id="UP000014216"/>
    </source>
</evidence>
<dbReference type="AlphaFoldDB" id="S0G5M1"/>
<evidence type="ECO:0000256" key="1">
    <source>
        <dbReference type="SAM" id="Phobius"/>
    </source>
</evidence>
<keyword evidence="3" id="KW-1185">Reference proteome</keyword>
<proteinExistence type="predicted"/>
<accession>S0G5M1</accession>
<gene>
    <name evidence="2" type="ORF">Dpo_4c03840</name>
</gene>
<feature type="transmembrane region" description="Helical" evidence="1">
    <location>
        <begin position="21"/>
        <end position="42"/>
    </location>
</feature>
<keyword evidence="1" id="KW-0812">Transmembrane</keyword>
<name>S0G5M1_9BACT</name>
<dbReference type="Proteomes" id="UP000014216">
    <property type="component" value="Unassembled WGS sequence"/>
</dbReference>
<dbReference type="RefSeq" id="WP_006966133.1">
    <property type="nucleotide sequence ID" value="NZ_APJX01000004.1"/>
</dbReference>
<organism evidence="2 3">
    <name type="scientific">Desulfotignum phosphitoxidans DSM 13687</name>
    <dbReference type="NCBI Taxonomy" id="1286635"/>
    <lineage>
        <taxon>Bacteria</taxon>
        <taxon>Pseudomonadati</taxon>
        <taxon>Thermodesulfobacteriota</taxon>
        <taxon>Desulfobacteria</taxon>
        <taxon>Desulfobacterales</taxon>
        <taxon>Desulfobacteraceae</taxon>
        <taxon>Desulfotignum</taxon>
    </lineage>
</organism>
<reference evidence="2 3" key="1">
    <citation type="journal article" date="2013" name="Genome Announc.">
        <title>Draft Genome Sequence of Desulfotignum phosphitoxidans DSM 13687 Strain FiPS-3.</title>
        <authorList>
            <person name="Poehlein A."/>
            <person name="Daniel R."/>
            <person name="Simeonova D.D."/>
        </authorList>
    </citation>
    <scope>NUCLEOTIDE SEQUENCE [LARGE SCALE GENOMIC DNA]</scope>
    <source>
        <strain evidence="2 3">DSM 13687</strain>
    </source>
</reference>
<evidence type="ECO:0000313" key="2">
    <source>
        <dbReference type="EMBL" id="EMS79832.1"/>
    </source>
</evidence>
<dbReference type="EMBL" id="APJX01000004">
    <property type="protein sequence ID" value="EMS79832.1"/>
    <property type="molecule type" value="Genomic_DNA"/>
</dbReference>
<keyword evidence="1" id="KW-0472">Membrane</keyword>
<keyword evidence="1" id="KW-1133">Transmembrane helix</keyword>
<sequence>MTIEWYESVGIRERLKRTVSFLNISVMILSVMLIFSEYRFGWGEQVLGRFLAAINQTRPEKGAVWELGRDTLTAHETVSQLIDRKSDTKAFAHRADSFSGIVHHLLPGEWVTLDKSHFKDLYRTLPLTHARQILEPARLIWLLNGDVTDRIFCEGLKNGIKIYFITTENRVIHQIELTQDTLTAITEKKYLKHGTLESFDEFSGRIYPVNRFFDAVFKLPPEMIPDLLPDTGLLLDQEGVISRVGIWNEAQDGFIRLGFEFRHLNGVRVLFVNAREWTVWQLGLILKGAHS</sequence>
<protein>
    <submittedName>
        <fullName evidence="2">Uncharacterized protein</fullName>
    </submittedName>
</protein>
<comment type="caution">
    <text evidence="2">The sequence shown here is derived from an EMBL/GenBank/DDBJ whole genome shotgun (WGS) entry which is preliminary data.</text>
</comment>